<keyword evidence="7" id="KW-0808">Transferase</keyword>
<evidence type="ECO:0000256" key="3">
    <source>
        <dbReference type="ARBA" id="ARBA00022840"/>
    </source>
</evidence>
<evidence type="ECO:0000256" key="4">
    <source>
        <dbReference type="PROSITE-ProRule" id="PRU10141"/>
    </source>
</evidence>
<dbReference type="OrthoDB" id="5800476at2759"/>
<evidence type="ECO:0000256" key="2">
    <source>
        <dbReference type="ARBA" id="ARBA00022741"/>
    </source>
</evidence>
<dbReference type="PROSITE" id="PS00107">
    <property type="entry name" value="PROTEIN_KINASE_ATP"/>
    <property type="match status" value="1"/>
</dbReference>
<feature type="binding site" evidence="4">
    <location>
        <position position="148"/>
    </location>
    <ligand>
        <name>ATP</name>
        <dbReference type="ChEBI" id="CHEBI:30616"/>
    </ligand>
</feature>
<dbReference type="SUPFAM" id="SSF56112">
    <property type="entry name" value="Protein kinase-like (PK-like)"/>
    <property type="match status" value="1"/>
</dbReference>
<feature type="compositionally biased region" description="Basic residues" evidence="5">
    <location>
        <begin position="525"/>
        <end position="535"/>
    </location>
</feature>
<dbReference type="EMBL" id="LJIJ01000782">
    <property type="protein sequence ID" value="ODM94610.1"/>
    <property type="molecule type" value="Genomic_DNA"/>
</dbReference>
<organism evidence="7 8">
    <name type="scientific">Orchesella cincta</name>
    <name type="common">Springtail</name>
    <name type="synonym">Podura cincta</name>
    <dbReference type="NCBI Taxonomy" id="48709"/>
    <lineage>
        <taxon>Eukaryota</taxon>
        <taxon>Metazoa</taxon>
        <taxon>Ecdysozoa</taxon>
        <taxon>Arthropoda</taxon>
        <taxon>Hexapoda</taxon>
        <taxon>Collembola</taxon>
        <taxon>Entomobryomorpha</taxon>
        <taxon>Entomobryoidea</taxon>
        <taxon>Orchesellidae</taxon>
        <taxon>Orchesellinae</taxon>
        <taxon>Orchesella</taxon>
    </lineage>
</organism>
<dbReference type="PROSITE" id="PS50011">
    <property type="entry name" value="PROTEIN_KINASE_DOM"/>
    <property type="match status" value="1"/>
</dbReference>
<evidence type="ECO:0000313" key="8">
    <source>
        <dbReference type="Proteomes" id="UP000094527"/>
    </source>
</evidence>
<keyword evidence="3 4" id="KW-0067">ATP-binding</keyword>
<sequence length="535" mass="63066">MEKKDLLFMYGDLLTPQQSDHTRKCGGSRRGDPSCSLFDNNRLTLEKYRTAQEYYDEVVGSSKTSYSLTVSSGYTTPEPEMTSKDYRSNFGFEDDADAAGDVKPTTRTRSSEFIIADRYRLVRKIGSGSFGDIYYAKNLSGTEEVAVKMENVRAKHPQLLYESKVYKILRGSGIPEVKWFGIVRDYNVLVMDLLGPSLEDLFNYSQRQFSLKTVLHLADQMILRLEYIHSKNFIHRDIKPDNFLMGVYVIDFGLSKKYRDSRTRQHIPFRDDKSLTGTARYASINAHKGYEQGRRDDMESLGYIFLYFLRGSLPWQGLKAATKKQKYQKIAEVKMSTAIEDLCKGFPFEFVSYLKHCRTLRFDESPDYNFLRQIFRKLYRKNFDKYDFQFDWKDPDLLRNREIQKVKEKELYDKEKLLTKDTKRPSVGSHHNHSHRERDRYRDHPQNSSQTKTATDKSPDHSRKNFSKSKTSQHARVGTKTRLSDRDELLTSGKPSRSRRSTSSEKRKDRDRDRDRERDREREYHHRHHRDRSKL</sequence>
<keyword evidence="7" id="KW-0418">Kinase</keyword>
<comment type="caution">
    <text evidence="7">The sequence shown here is derived from an EMBL/GenBank/DDBJ whole genome shotgun (WGS) entry which is preliminary data.</text>
</comment>
<keyword evidence="2 4" id="KW-0547">Nucleotide-binding</keyword>
<dbReference type="Pfam" id="PF00069">
    <property type="entry name" value="Pkinase"/>
    <property type="match status" value="1"/>
</dbReference>
<feature type="compositionally biased region" description="Basic and acidic residues" evidence="5">
    <location>
        <begin position="436"/>
        <end position="445"/>
    </location>
</feature>
<name>A0A1D2MNF1_ORCCI</name>
<feature type="region of interest" description="Disordered" evidence="5">
    <location>
        <begin position="417"/>
        <end position="535"/>
    </location>
</feature>
<dbReference type="EC" id="2.7.11.1" evidence="1"/>
<dbReference type="PROSITE" id="PS00108">
    <property type="entry name" value="PROTEIN_KINASE_ST"/>
    <property type="match status" value="1"/>
</dbReference>
<dbReference type="STRING" id="48709.A0A1D2MNF1"/>
<dbReference type="InterPro" id="IPR008271">
    <property type="entry name" value="Ser/Thr_kinase_AS"/>
</dbReference>
<feature type="compositionally biased region" description="Basic and acidic residues" evidence="5">
    <location>
        <begin position="454"/>
        <end position="463"/>
    </location>
</feature>
<dbReference type="SMART" id="SM00220">
    <property type="entry name" value="S_TKc"/>
    <property type="match status" value="1"/>
</dbReference>
<evidence type="ECO:0000256" key="5">
    <source>
        <dbReference type="SAM" id="MobiDB-lite"/>
    </source>
</evidence>
<dbReference type="Gene3D" id="1.10.510.10">
    <property type="entry name" value="Transferase(Phosphotransferase) domain 1"/>
    <property type="match status" value="1"/>
</dbReference>
<protein>
    <recommendedName>
        <fullName evidence="1">non-specific serine/threonine protein kinase</fullName>
        <ecNumber evidence="1">2.7.11.1</ecNumber>
    </recommendedName>
</protein>
<gene>
    <name evidence="7" type="ORF">Ocin01_12063</name>
</gene>
<dbReference type="GO" id="GO:0005524">
    <property type="term" value="F:ATP binding"/>
    <property type="evidence" value="ECO:0007669"/>
    <property type="project" value="UniProtKB-UniRule"/>
</dbReference>
<keyword evidence="8" id="KW-1185">Reference proteome</keyword>
<dbReference type="InterPro" id="IPR050235">
    <property type="entry name" value="CK1_Ser-Thr_kinase"/>
</dbReference>
<dbReference type="PANTHER" id="PTHR11909">
    <property type="entry name" value="CASEIN KINASE-RELATED"/>
    <property type="match status" value="1"/>
</dbReference>
<dbReference type="Proteomes" id="UP000094527">
    <property type="component" value="Unassembled WGS sequence"/>
</dbReference>
<dbReference type="InterPro" id="IPR000719">
    <property type="entry name" value="Prot_kinase_dom"/>
</dbReference>
<reference evidence="7 8" key="1">
    <citation type="journal article" date="2016" name="Genome Biol. Evol.">
        <title>Gene Family Evolution Reflects Adaptation to Soil Environmental Stressors in the Genome of the Collembolan Orchesella cincta.</title>
        <authorList>
            <person name="Faddeeva-Vakhrusheva A."/>
            <person name="Derks M.F."/>
            <person name="Anvar S.Y."/>
            <person name="Agamennone V."/>
            <person name="Suring W."/>
            <person name="Smit S."/>
            <person name="van Straalen N.M."/>
            <person name="Roelofs D."/>
        </authorList>
    </citation>
    <scope>NUCLEOTIDE SEQUENCE [LARGE SCALE GENOMIC DNA]</scope>
    <source>
        <tissue evidence="7">Mixed pool</tissue>
    </source>
</reference>
<dbReference type="FunFam" id="1.10.510.10:FF:000596">
    <property type="entry name" value="CK1 family protein kinase"/>
    <property type="match status" value="1"/>
</dbReference>
<accession>A0A1D2MNF1</accession>
<evidence type="ECO:0000259" key="6">
    <source>
        <dbReference type="PROSITE" id="PS50011"/>
    </source>
</evidence>
<feature type="compositionally biased region" description="Basic residues" evidence="5">
    <location>
        <begin position="464"/>
        <end position="479"/>
    </location>
</feature>
<proteinExistence type="predicted"/>
<feature type="compositionally biased region" description="Basic and acidic residues" evidence="5">
    <location>
        <begin position="502"/>
        <end position="524"/>
    </location>
</feature>
<evidence type="ECO:0000256" key="1">
    <source>
        <dbReference type="ARBA" id="ARBA00012513"/>
    </source>
</evidence>
<evidence type="ECO:0000313" key="7">
    <source>
        <dbReference type="EMBL" id="ODM94610.1"/>
    </source>
</evidence>
<dbReference type="AlphaFoldDB" id="A0A1D2MNF1"/>
<dbReference type="OMA" id="HIEYTEN"/>
<dbReference type="InterPro" id="IPR017441">
    <property type="entry name" value="Protein_kinase_ATP_BS"/>
</dbReference>
<dbReference type="InterPro" id="IPR011009">
    <property type="entry name" value="Kinase-like_dom_sf"/>
</dbReference>
<feature type="domain" description="Protein kinase" evidence="6">
    <location>
        <begin position="119"/>
        <end position="379"/>
    </location>
</feature>
<dbReference type="GO" id="GO:0004674">
    <property type="term" value="F:protein serine/threonine kinase activity"/>
    <property type="evidence" value="ECO:0007669"/>
    <property type="project" value="UniProtKB-EC"/>
</dbReference>